<accession>A0A193LHA6</accession>
<gene>
    <name evidence="3" type="ORF">BA177_11605</name>
</gene>
<dbReference type="EMBL" id="CP016268">
    <property type="protein sequence ID" value="ANO51759.1"/>
    <property type="molecule type" value="Genomic_DNA"/>
</dbReference>
<dbReference type="STRING" id="1548547.BA177_11605"/>
<dbReference type="InterPro" id="IPR025110">
    <property type="entry name" value="AMP-bd_C"/>
</dbReference>
<dbReference type="Pfam" id="PF00501">
    <property type="entry name" value="AMP-binding"/>
    <property type="match status" value="1"/>
</dbReference>
<feature type="domain" description="AMP-dependent synthetase/ligase" evidence="1">
    <location>
        <begin position="17"/>
        <end position="374"/>
    </location>
</feature>
<dbReference type="InterPro" id="IPR045851">
    <property type="entry name" value="AMP-bd_C_sf"/>
</dbReference>
<dbReference type="InterPro" id="IPR050237">
    <property type="entry name" value="ATP-dep_AMP-bd_enzyme"/>
</dbReference>
<organism evidence="3 4">
    <name type="scientific">Woeseia oceani</name>
    <dbReference type="NCBI Taxonomy" id="1548547"/>
    <lineage>
        <taxon>Bacteria</taxon>
        <taxon>Pseudomonadati</taxon>
        <taxon>Pseudomonadota</taxon>
        <taxon>Gammaproteobacteria</taxon>
        <taxon>Woeseiales</taxon>
        <taxon>Woeseiaceae</taxon>
        <taxon>Woeseia</taxon>
    </lineage>
</organism>
<dbReference type="PANTHER" id="PTHR43767:SF1">
    <property type="entry name" value="NONRIBOSOMAL PEPTIDE SYNTHASE PES1 (EUROFUNG)-RELATED"/>
    <property type="match status" value="1"/>
</dbReference>
<dbReference type="RefSeq" id="WP_068616388.1">
    <property type="nucleotide sequence ID" value="NZ_CP016268.1"/>
</dbReference>
<evidence type="ECO:0000259" key="2">
    <source>
        <dbReference type="Pfam" id="PF13193"/>
    </source>
</evidence>
<sequence>MNWFEAATPLLPDIIRNNADHRGALPAVICGQRILNWRDFERELNRVANAMSDLGLEPGDRVAMLMNNSVDMLTVMLGVISGGFVAVPLNVSVSDDGICRQINDSGASAVVASSGHDERIDGMRDNLPPSIGDRYLAIPAHRDGWTNLRERCAAASDRASAVKIDPQQPCNVIYSSGTTGLPKGIVQSHACRMAWAYDMSIALRYHSDARTLISLGLYSNITWVTMLATVLAGGNLVLLPAFDATSCLRLVEEQRITHAGLVPVQFQRMLADPAFAEFDLSSVQALMCCGSPLRPELKQQIIARIPGEFIELYGLTEGLVTIQSPADAARNPTSVGRPCPGQMLRILDAEDRPASNGVAGEIVGYGRLLMSGYLNRDTANAESTWTDESGRRWLRTGDIGRLDDDGNLYLVDRKKDMIISGGQNIYPADIEAVVAQHPDVVDVAVIGVSSQQWGESPFAVVTGSGIDTQELLHWVNERVGKQQRLAALAVVDELPRNPNGKVLKHELRKRFRSTLANGSTA</sequence>
<dbReference type="InterPro" id="IPR042099">
    <property type="entry name" value="ANL_N_sf"/>
</dbReference>
<dbReference type="InterPro" id="IPR020845">
    <property type="entry name" value="AMP-binding_CS"/>
</dbReference>
<dbReference type="OrthoDB" id="9803968at2"/>
<name>A0A193LHA6_9GAMM</name>
<evidence type="ECO:0000313" key="3">
    <source>
        <dbReference type="EMBL" id="ANO51759.1"/>
    </source>
</evidence>
<proteinExistence type="predicted"/>
<protein>
    <recommendedName>
        <fullName evidence="5">4-coumarate--CoA ligase</fullName>
    </recommendedName>
</protein>
<feature type="domain" description="AMP-binding enzyme C-terminal" evidence="2">
    <location>
        <begin position="430"/>
        <end position="501"/>
    </location>
</feature>
<evidence type="ECO:0000313" key="4">
    <source>
        <dbReference type="Proteomes" id="UP000092695"/>
    </source>
</evidence>
<dbReference type="PANTHER" id="PTHR43767">
    <property type="entry name" value="LONG-CHAIN-FATTY-ACID--COA LIGASE"/>
    <property type="match status" value="1"/>
</dbReference>
<evidence type="ECO:0008006" key="5">
    <source>
        <dbReference type="Google" id="ProtNLM"/>
    </source>
</evidence>
<keyword evidence="4" id="KW-1185">Reference proteome</keyword>
<dbReference type="AlphaFoldDB" id="A0A193LHA6"/>
<dbReference type="GO" id="GO:0016878">
    <property type="term" value="F:acid-thiol ligase activity"/>
    <property type="evidence" value="ECO:0007669"/>
    <property type="project" value="UniProtKB-ARBA"/>
</dbReference>
<dbReference type="Gene3D" id="3.30.300.30">
    <property type="match status" value="1"/>
</dbReference>
<reference evidence="3 4" key="1">
    <citation type="submission" date="2016-06" db="EMBL/GenBank/DDBJ databases">
        <title>Complete genome sequence of a deep-branching marine Gamma Proteobacterium Woeseia oceani type strain XK5.</title>
        <authorList>
            <person name="Mu D."/>
            <person name="Du Z."/>
        </authorList>
    </citation>
    <scope>NUCLEOTIDE SEQUENCE [LARGE SCALE GENOMIC DNA]</scope>
    <source>
        <strain evidence="3 4">XK5</strain>
    </source>
</reference>
<dbReference type="SUPFAM" id="SSF56801">
    <property type="entry name" value="Acetyl-CoA synthetase-like"/>
    <property type="match status" value="1"/>
</dbReference>
<dbReference type="Proteomes" id="UP000092695">
    <property type="component" value="Chromosome"/>
</dbReference>
<dbReference type="Pfam" id="PF13193">
    <property type="entry name" value="AMP-binding_C"/>
    <property type="match status" value="1"/>
</dbReference>
<dbReference type="Gene3D" id="3.40.50.12780">
    <property type="entry name" value="N-terminal domain of ligase-like"/>
    <property type="match status" value="1"/>
</dbReference>
<dbReference type="InterPro" id="IPR000873">
    <property type="entry name" value="AMP-dep_synth/lig_dom"/>
</dbReference>
<dbReference type="PROSITE" id="PS00455">
    <property type="entry name" value="AMP_BINDING"/>
    <property type="match status" value="1"/>
</dbReference>
<dbReference type="KEGG" id="woc:BA177_11605"/>
<evidence type="ECO:0000259" key="1">
    <source>
        <dbReference type="Pfam" id="PF00501"/>
    </source>
</evidence>